<dbReference type="SUPFAM" id="SSF52743">
    <property type="entry name" value="Subtilisin-like"/>
    <property type="match status" value="1"/>
</dbReference>
<dbReference type="PROSITE" id="PS00137">
    <property type="entry name" value="SUBTILASE_HIS"/>
    <property type="match status" value="1"/>
</dbReference>
<feature type="active site" description="Charge relay system" evidence="8 9">
    <location>
        <position position="141"/>
    </location>
</feature>
<dbReference type="PROSITE" id="PS00136">
    <property type="entry name" value="SUBTILASE_ASP"/>
    <property type="match status" value="1"/>
</dbReference>
<dbReference type="InterPro" id="IPR036852">
    <property type="entry name" value="Peptidase_S8/S53_dom_sf"/>
</dbReference>
<keyword evidence="6 9" id="KW-0378">Hydrolase</keyword>
<dbReference type="CDD" id="cd07474">
    <property type="entry name" value="Peptidases_S8_subtilisin_Vpr-like"/>
    <property type="match status" value="1"/>
</dbReference>
<dbReference type="InterPro" id="IPR034213">
    <property type="entry name" value="S8_Vpr-like"/>
</dbReference>
<proteinExistence type="inferred from homology"/>
<name>A0A5D4R9Q5_9BACI</name>
<evidence type="ECO:0000256" key="2">
    <source>
        <dbReference type="ARBA" id="ARBA00022512"/>
    </source>
</evidence>
<dbReference type="InterPro" id="IPR050131">
    <property type="entry name" value="Peptidase_S8_subtilisin-like"/>
</dbReference>
<dbReference type="PROSITE" id="PS00138">
    <property type="entry name" value="SUBTILASE_SER"/>
    <property type="match status" value="1"/>
</dbReference>
<evidence type="ECO:0000259" key="12">
    <source>
        <dbReference type="Pfam" id="PF00082"/>
    </source>
</evidence>
<dbReference type="Pfam" id="PF02225">
    <property type="entry name" value="PA"/>
    <property type="match status" value="1"/>
</dbReference>
<gene>
    <name evidence="14" type="ORF">FZD51_16040</name>
</gene>
<dbReference type="PANTHER" id="PTHR43806:SF65">
    <property type="entry name" value="SERINE PROTEASE APRX"/>
    <property type="match status" value="1"/>
</dbReference>
<dbReference type="Gene3D" id="3.50.30.30">
    <property type="match status" value="1"/>
</dbReference>
<comment type="caution">
    <text evidence="14">The sequence shown here is derived from an EMBL/GenBank/DDBJ whole genome shotgun (WGS) entry which is preliminary data.</text>
</comment>
<reference evidence="14 15" key="1">
    <citation type="submission" date="2019-08" db="EMBL/GenBank/DDBJ databases">
        <title>Bacillus genomes from the desert of Cuatro Cienegas, Coahuila.</title>
        <authorList>
            <person name="Olmedo-Alvarez G."/>
        </authorList>
    </citation>
    <scope>NUCLEOTIDE SEQUENCE [LARGE SCALE GENOMIC DNA]</scope>
    <source>
        <strain evidence="14 15">CH446_14T</strain>
    </source>
</reference>
<dbReference type="PRINTS" id="PR00723">
    <property type="entry name" value="SUBTILISIN"/>
</dbReference>
<evidence type="ECO:0000256" key="6">
    <source>
        <dbReference type="ARBA" id="ARBA00022801"/>
    </source>
</evidence>
<dbReference type="Proteomes" id="UP000322139">
    <property type="component" value="Unassembled WGS sequence"/>
</dbReference>
<keyword evidence="2" id="KW-0134">Cell wall</keyword>
<dbReference type="InterPro" id="IPR003137">
    <property type="entry name" value="PA_domain"/>
</dbReference>
<dbReference type="RefSeq" id="WP_148975687.1">
    <property type="nucleotide sequence ID" value="NZ_VTER01000007.1"/>
</dbReference>
<evidence type="ECO:0000256" key="9">
    <source>
        <dbReference type="PROSITE-ProRule" id="PRU01240"/>
    </source>
</evidence>
<dbReference type="AlphaFoldDB" id="A0A5D4R9Q5"/>
<dbReference type="InterPro" id="IPR023827">
    <property type="entry name" value="Peptidase_S8_Asp-AS"/>
</dbReference>
<feature type="active site" description="Charge relay system" evidence="8 9">
    <location>
        <position position="181"/>
    </location>
</feature>
<organism evidence="14 15">
    <name type="scientific">Bacillus infantis</name>
    <dbReference type="NCBI Taxonomy" id="324767"/>
    <lineage>
        <taxon>Bacteria</taxon>
        <taxon>Bacillati</taxon>
        <taxon>Bacillota</taxon>
        <taxon>Bacilli</taxon>
        <taxon>Bacillales</taxon>
        <taxon>Bacillaceae</taxon>
        <taxon>Bacillus</taxon>
    </lineage>
</organism>
<keyword evidence="3" id="KW-0964">Secreted</keyword>
<dbReference type="Gene3D" id="3.40.50.200">
    <property type="entry name" value="Peptidase S8/S53 domain"/>
    <property type="match status" value="1"/>
</dbReference>
<sequence>MKKIFLIISLFAVMLSTQVNARTLQIPPLPAEPEDAERVAIVLMKEGQTEQDRNILLRKYPELHLRQSFQEALNGFSVKGPIKTLDRLAEEEEVLTISQLVTYQAENEDGISLIGSHTVRGLFDEKGERLSGKGVTIGVIDTGIDYNHPDLRRNYAGGRDLVDQDNDPMETVRTAGEDTFHGTHVAGVIAANGKMRGVAPDAKIIAYRALGPGGAGTTEQVIAAVEQAIKDKVDILNLSLGNSVNGPDLPISLALNKAVDKGITAVTSSGNSGPNTWTVGSPGTASKAISVGASTPKLRIPYLDFGSGKKVKLNPLQGSSLWSLDRSYELAFGGLGKPEELMQTKGKIALIQRGGLTFSQKAKNARQAGAIAVIIYNNTDGSFAGNLEEDAGLPVVSLSKQDGEQLRKRLQEETVLARTYIIEEKDILADFSSRGPVTDTWEIKPDVLAPGVAISSTVPGGYLPLQGTSMASPHVAGACALIKQAHPDWSPEEIKASLMNTALPLYNEEGMLYRTYEQGAGRIQVEEAVKTPALVTPGSLQFGKFKIAGRENEHVRYLTVENTGSRTESYSFAVPANIRGIEWEMPLAFRLEPGGQKKVAIKMRIDPEEFKQKIHDGRLVLNAGSRKVSIPYLYVLEEPDYPRVMGFDFGRGDNGGSYRYEVYLPGGAEEFGIALFDPDTLRFIQFLDWKRGAGKGQIRKELATDDLPPDGVYIAQVFARKAGRQDMIEAYLEVKKEEDEGAIGAR</sequence>
<evidence type="ECO:0000256" key="10">
    <source>
        <dbReference type="RuleBase" id="RU003355"/>
    </source>
</evidence>
<dbReference type="GO" id="GO:0004252">
    <property type="term" value="F:serine-type endopeptidase activity"/>
    <property type="evidence" value="ECO:0007669"/>
    <property type="project" value="UniProtKB-UniRule"/>
</dbReference>
<dbReference type="GO" id="GO:0006508">
    <property type="term" value="P:proteolysis"/>
    <property type="evidence" value="ECO:0007669"/>
    <property type="project" value="UniProtKB-KW"/>
</dbReference>
<keyword evidence="5 11" id="KW-0732">Signal</keyword>
<dbReference type="CDD" id="cd02133">
    <property type="entry name" value="PA_C5a_like"/>
    <property type="match status" value="1"/>
</dbReference>
<evidence type="ECO:0000256" key="1">
    <source>
        <dbReference type="ARBA" id="ARBA00011073"/>
    </source>
</evidence>
<feature type="signal peptide" evidence="11">
    <location>
        <begin position="1"/>
        <end position="21"/>
    </location>
</feature>
<evidence type="ECO:0000256" key="11">
    <source>
        <dbReference type="SAM" id="SignalP"/>
    </source>
</evidence>
<dbReference type="InterPro" id="IPR023828">
    <property type="entry name" value="Peptidase_S8_Ser-AS"/>
</dbReference>
<evidence type="ECO:0000256" key="8">
    <source>
        <dbReference type="PIRSR" id="PIRSR615500-1"/>
    </source>
</evidence>
<keyword evidence="7 9" id="KW-0720">Serine protease</keyword>
<dbReference type="InterPro" id="IPR000209">
    <property type="entry name" value="Peptidase_S8/S53_dom"/>
</dbReference>
<dbReference type="InterPro" id="IPR015500">
    <property type="entry name" value="Peptidase_S8_subtilisin-rel"/>
</dbReference>
<dbReference type="Pfam" id="PF00082">
    <property type="entry name" value="Peptidase_S8"/>
    <property type="match status" value="1"/>
</dbReference>
<dbReference type="InterPro" id="IPR022398">
    <property type="entry name" value="Peptidase_S8_His-AS"/>
</dbReference>
<dbReference type="PANTHER" id="PTHR43806">
    <property type="entry name" value="PEPTIDASE S8"/>
    <property type="match status" value="1"/>
</dbReference>
<dbReference type="PROSITE" id="PS51892">
    <property type="entry name" value="SUBTILASE"/>
    <property type="match status" value="1"/>
</dbReference>
<accession>A0A5D4R9Q5</accession>
<comment type="similarity">
    <text evidence="1 9 10">Belongs to the peptidase S8 family.</text>
</comment>
<evidence type="ECO:0000313" key="14">
    <source>
        <dbReference type="EMBL" id="TYS46971.1"/>
    </source>
</evidence>
<evidence type="ECO:0000256" key="4">
    <source>
        <dbReference type="ARBA" id="ARBA00022670"/>
    </source>
</evidence>
<dbReference type="EMBL" id="VTER01000007">
    <property type="protein sequence ID" value="TYS46971.1"/>
    <property type="molecule type" value="Genomic_DNA"/>
</dbReference>
<feature type="domain" description="PA" evidence="13">
    <location>
        <begin position="341"/>
        <end position="406"/>
    </location>
</feature>
<evidence type="ECO:0000256" key="5">
    <source>
        <dbReference type="ARBA" id="ARBA00022729"/>
    </source>
</evidence>
<dbReference type="SUPFAM" id="SSF52025">
    <property type="entry name" value="PA domain"/>
    <property type="match status" value="1"/>
</dbReference>
<protein>
    <submittedName>
        <fullName evidence="14">S8 family serine peptidase</fullName>
    </submittedName>
</protein>
<evidence type="ECO:0000259" key="13">
    <source>
        <dbReference type="Pfam" id="PF02225"/>
    </source>
</evidence>
<dbReference type="InterPro" id="IPR046450">
    <property type="entry name" value="PA_dom_sf"/>
</dbReference>
<evidence type="ECO:0000256" key="7">
    <source>
        <dbReference type="ARBA" id="ARBA00022825"/>
    </source>
</evidence>
<keyword evidence="4 9" id="KW-0645">Protease</keyword>
<evidence type="ECO:0000256" key="3">
    <source>
        <dbReference type="ARBA" id="ARBA00022525"/>
    </source>
</evidence>
<feature type="domain" description="Peptidase S8/S53" evidence="12">
    <location>
        <begin position="132"/>
        <end position="519"/>
    </location>
</feature>
<feature type="active site" description="Charge relay system" evidence="8 9">
    <location>
        <position position="469"/>
    </location>
</feature>
<feature type="chain" id="PRO_5022704477" evidence="11">
    <location>
        <begin position="22"/>
        <end position="746"/>
    </location>
</feature>
<evidence type="ECO:0000313" key="15">
    <source>
        <dbReference type="Proteomes" id="UP000322139"/>
    </source>
</evidence>